<evidence type="ECO:0000313" key="2">
    <source>
        <dbReference type="Proteomes" id="UP000326396"/>
    </source>
</evidence>
<accession>A0A5N6N2M3</accession>
<comment type="caution">
    <text evidence="1">The sequence shown here is derived from an EMBL/GenBank/DDBJ whole genome shotgun (WGS) entry which is preliminary data.</text>
</comment>
<dbReference type="EMBL" id="SZYD01000013">
    <property type="protein sequence ID" value="KAD4384535.1"/>
    <property type="molecule type" value="Genomic_DNA"/>
</dbReference>
<dbReference type="Proteomes" id="UP000326396">
    <property type="component" value="Linkage Group LG3"/>
</dbReference>
<name>A0A5N6N2M3_9ASTR</name>
<protein>
    <submittedName>
        <fullName evidence="1">Uncharacterized protein</fullName>
    </submittedName>
</protein>
<organism evidence="1 2">
    <name type="scientific">Mikania micrantha</name>
    <name type="common">bitter vine</name>
    <dbReference type="NCBI Taxonomy" id="192012"/>
    <lineage>
        <taxon>Eukaryota</taxon>
        <taxon>Viridiplantae</taxon>
        <taxon>Streptophyta</taxon>
        <taxon>Embryophyta</taxon>
        <taxon>Tracheophyta</taxon>
        <taxon>Spermatophyta</taxon>
        <taxon>Magnoliopsida</taxon>
        <taxon>eudicotyledons</taxon>
        <taxon>Gunneridae</taxon>
        <taxon>Pentapetalae</taxon>
        <taxon>asterids</taxon>
        <taxon>campanulids</taxon>
        <taxon>Asterales</taxon>
        <taxon>Asteraceae</taxon>
        <taxon>Asteroideae</taxon>
        <taxon>Heliantheae alliance</taxon>
        <taxon>Eupatorieae</taxon>
        <taxon>Mikania</taxon>
    </lineage>
</organism>
<dbReference type="AlphaFoldDB" id="A0A5N6N2M3"/>
<sequence length="192" mass="22061">MQTTSKQGLETRWCWMLLGSSRPSKSPLESLKNSDQRVFLLKEVQPTQIRRKTQFIEILELGTVVQAKSRKLTRGVRHGRAKRGTVMPKAARSCTSHHGRHYLHLARHCLALDRHWLACTVVLDCARSCIGQHYHAWPSTTWLHGRVWKGTASARFGMTVHIWGFAQELLKFHIRLDFLPSKAVYPANSQKQ</sequence>
<keyword evidence="2" id="KW-1185">Reference proteome</keyword>
<evidence type="ECO:0000313" key="1">
    <source>
        <dbReference type="EMBL" id="KAD4384535.1"/>
    </source>
</evidence>
<proteinExistence type="predicted"/>
<reference evidence="1 2" key="1">
    <citation type="submission" date="2019-05" db="EMBL/GenBank/DDBJ databases">
        <title>Mikania micrantha, genome provides insights into the molecular mechanism of rapid growth.</title>
        <authorList>
            <person name="Liu B."/>
        </authorList>
    </citation>
    <scope>NUCLEOTIDE SEQUENCE [LARGE SCALE GENOMIC DNA]</scope>
    <source>
        <strain evidence="1">NLD-2019</strain>
        <tissue evidence="1">Leaf</tissue>
    </source>
</reference>
<gene>
    <name evidence="1" type="ORF">E3N88_24703</name>
</gene>